<feature type="compositionally biased region" description="Basic and acidic residues" evidence="1">
    <location>
        <begin position="33"/>
        <end position="43"/>
    </location>
</feature>
<evidence type="ECO:0000313" key="2">
    <source>
        <dbReference type="EMBL" id="CAA9347644.1"/>
    </source>
</evidence>
<feature type="non-terminal residue" evidence="2">
    <location>
        <position position="98"/>
    </location>
</feature>
<organism evidence="2">
    <name type="scientific">uncultured Frankineae bacterium</name>
    <dbReference type="NCBI Taxonomy" id="437475"/>
    <lineage>
        <taxon>Bacteria</taxon>
        <taxon>Bacillati</taxon>
        <taxon>Actinomycetota</taxon>
        <taxon>Actinomycetes</taxon>
        <taxon>Frankiales</taxon>
        <taxon>environmental samples</taxon>
    </lineage>
</organism>
<dbReference type="EMBL" id="CADCUB010000131">
    <property type="protein sequence ID" value="CAA9347644.1"/>
    <property type="molecule type" value="Genomic_DNA"/>
</dbReference>
<feature type="compositionally biased region" description="Basic residues" evidence="1">
    <location>
        <begin position="56"/>
        <end position="70"/>
    </location>
</feature>
<gene>
    <name evidence="2" type="ORF">AVDCRST_MAG07-3042</name>
</gene>
<proteinExistence type="predicted"/>
<feature type="compositionally biased region" description="Low complexity" evidence="1">
    <location>
        <begin position="71"/>
        <end position="90"/>
    </location>
</feature>
<sequence>DLPRRGRGSAVPRPRAEPARLGVDPAHAGAARPPDHRQEDAGPRRAAGRGLDLLRRHVRPRRAVARRAVPRGRPAPGAALRPVAAQGAARARAHRARL</sequence>
<feature type="region of interest" description="Disordered" evidence="1">
    <location>
        <begin position="1"/>
        <end position="98"/>
    </location>
</feature>
<protein>
    <submittedName>
        <fullName evidence="2">Uncharacterized protein</fullName>
    </submittedName>
</protein>
<feature type="non-terminal residue" evidence="2">
    <location>
        <position position="1"/>
    </location>
</feature>
<name>A0A6J4M461_9ACTN</name>
<dbReference type="AlphaFoldDB" id="A0A6J4M461"/>
<evidence type="ECO:0000256" key="1">
    <source>
        <dbReference type="SAM" id="MobiDB-lite"/>
    </source>
</evidence>
<accession>A0A6J4M461</accession>
<reference evidence="2" key="1">
    <citation type="submission" date="2020-02" db="EMBL/GenBank/DDBJ databases">
        <authorList>
            <person name="Meier V. D."/>
        </authorList>
    </citation>
    <scope>NUCLEOTIDE SEQUENCE</scope>
    <source>
        <strain evidence="2">AVDCRST_MAG07</strain>
    </source>
</reference>